<dbReference type="AlphaFoldDB" id="A0A0E9PE17"/>
<name>A0A0E9PE17_ANGAN</name>
<reference evidence="1" key="1">
    <citation type="submission" date="2014-11" db="EMBL/GenBank/DDBJ databases">
        <authorList>
            <person name="Amaro Gonzalez C."/>
        </authorList>
    </citation>
    <scope>NUCLEOTIDE SEQUENCE</scope>
</reference>
<accession>A0A0E9PE17</accession>
<protein>
    <submittedName>
        <fullName evidence="1">Uncharacterized protein</fullName>
    </submittedName>
</protein>
<proteinExistence type="predicted"/>
<dbReference type="PROSITE" id="PS51257">
    <property type="entry name" value="PROKAR_LIPOPROTEIN"/>
    <property type="match status" value="1"/>
</dbReference>
<reference evidence="1" key="2">
    <citation type="journal article" date="2015" name="Fish Shellfish Immunol.">
        <title>Early steps in the European eel (Anguilla anguilla)-Vibrio vulnificus interaction in the gills: Role of the RtxA13 toxin.</title>
        <authorList>
            <person name="Callol A."/>
            <person name="Pajuelo D."/>
            <person name="Ebbesson L."/>
            <person name="Teles M."/>
            <person name="MacKenzie S."/>
            <person name="Amaro C."/>
        </authorList>
    </citation>
    <scope>NUCLEOTIDE SEQUENCE</scope>
</reference>
<dbReference type="EMBL" id="GBXM01106469">
    <property type="protein sequence ID" value="JAH02108.1"/>
    <property type="molecule type" value="Transcribed_RNA"/>
</dbReference>
<organism evidence="1">
    <name type="scientific">Anguilla anguilla</name>
    <name type="common">European freshwater eel</name>
    <name type="synonym">Muraena anguilla</name>
    <dbReference type="NCBI Taxonomy" id="7936"/>
    <lineage>
        <taxon>Eukaryota</taxon>
        <taxon>Metazoa</taxon>
        <taxon>Chordata</taxon>
        <taxon>Craniata</taxon>
        <taxon>Vertebrata</taxon>
        <taxon>Euteleostomi</taxon>
        <taxon>Actinopterygii</taxon>
        <taxon>Neopterygii</taxon>
        <taxon>Teleostei</taxon>
        <taxon>Anguilliformes</taxon>
        <taxon>Anguillidae</taxon>
        <taxon>Anguilla</taxon>
    </lineage>
</organism>
<sequence length="55" mass="6207">MKRTCIKGVCLQQTIMVFACGQTNMNKMRNLTVYNTVAYCQTKQTGLVEFIVSVV</sequence>
<evidence type="ECO:0000313" key="1">
    <source>
        <dbReference type="EMBL" id="JAH02108.1"/>
    </source>
</evidence>